<keyword evidence="2" id="KW-0472">Membrane</keyword>
<dbReference type="PANTHER" id="PTHR45676:SF159">
    <property type="entry name" value="RING-H2 FINGER PROTEIN ATL51"/>
    <property type="match status" value="1"/>
</dbReference>
<dbReference type="GO" id="GO:0016567">
    <property type="term" value="P:protein ubiquitination"/>
    <property type="evidence" value="ECO:0007669"/>
    <property type="project" value="TreeGrafter"/>
</dbReference>
<accession>A0AAV6MA70</accession>
<keyword evidence="1" id="KW-0862">Zinc</keyword>
<dbReference type="InterPro" id="IPR001841">
    <property type="entry name" value="Znf_RING"/>
</dbReference>
<dbReference type="PANTHER" id="PTHR45676">
    <property type="entry name" value="RING-H2 FINGER PROTEIN ATL51-RELATED"/>
    <property type="match status" value="1"/>
</dbReference>
<feature type="domain" description="RING-type" evidence="3">
    <location>
        <begin position="134"/>
        <end position="176"/>
    </location>
</feature>
<keyword evidence="2" id="KW-0812">Transmembrane</keyword>
<dbReference type="AlphaFoldDB" id="A0AAV6MA70"/>
<keyword evidence="5" id="KW-1185">Reference proteome</keyword>
<dbReference type="SMART" id="SM00184">
    <property type="entry name" value="RING"/>
    <property type="match status" value="1"/>
</dbReference>
<keyword evidence="1" id="KW-0479">Metal-binding</keyword>
<proteinExistence type="predicted"/>
<name>A0AAV6MA70_9ROSI</name>
<evidence type="ECO:0000259" key="3">
    <source>
        <dbReference type="PROSITE" id="PS50089"/>
    </source>
</evidence>
<keyword evidence="2" id="KW-1133">Transmembrane helix</keyword>
<dbReference type="PROSITE" id="PS50089">
    <property type="entry name" value="ZF_RING_2"/>
    <property type="match status" value="1"/>
</dbReference>
<sequence length="180" mass="20459">MIPPPLNPPPSILPFLTSFSIIILIFVSIIIFSVLASFAIIVLVYFICKYLVHPTYLDEHDPVLVADERNQNQSQSTRTRILVSHPTRHGGDVENASWREGLERKGLREQALKKTTTVLVSYGSSEATAKFVDCAICLEDFEKGELCQIFPVCNHIFHYCCIQRWLKKNMTCPICRCSIE</sequence>
<comment type="caution">
    <text evidence="4">The sequence shown here is derived from an EMBL/GenBank/DDBJ whole genome shotgun (WGS) entry which is preliminary data.</text>
</comment>
<gene>
    <name evidence="4" type="primary">ATL19</name>
    <name evidence="4" type="ORF">SDJN03_24947</name>
</gene>
<evidence type="ECO:0000313" key="4">
    <source>
        <dbReference type="EMBL" id="KAG6577373.1"/>
    </source>
</evidence>
<reference evidence="4 5" key="1">
    <citation type="journal article" date="2021" name="Hortic Res">
        <title>The domestication of Cucurbita argyrosperma as revealed by the genome of its wild relative.</title>
        <authorList>
            <person name="Barrera-Redondo J."/>
            <person name="Sanchez-de la Vega G."/>
            <person name="Aguirre-Liguori J.A."/>
            <person name="Castellanos-Morales G."/>
            <person name="Gutierrez-Guerrero Y.T."/>
            <person name="Aguirre-Dugua X."/>
            <person name="Aguirre-Planter E."/>
            <person name="Tenaillon M.I."/>
            <person name="Lira-Saade R."/>
            <person name="Eguiarte L.E."/>
        </authorList>
    </citation>
    <scope>NUCLEOTIDE SEQUENCE [LARGE SCALE GENOMIC DNA]</scope>
    <source>
        <strain evidence="4">JBR-2021</strain>
    </source>
</reference>
<dbReference type="Proteomes" id="UP000685013">
    <property type="component" value="Chromosome 16"/>
</dbReference>
<dbReference type="EMBL" id="JAGKQH010000016">
    <property type="protein sequence ID" value="KAG6577373.1"/>
    <property type="molecule type" value="Genomic_DNA"/>
</dbReference>
<evidence type="ECO:0000256" key="2">
    <source>
        <dbReference type="SAM" id="Phobius"/>
    </source>
</evidence>
<dbReference type="GO" id="GO:0008270">
    <property type="term" value="F:zinc ion binding"/>
    <property type="evidence" value="ECO:0007669"/>
    <property type="project" value="UniProtKB-KW"/>
</dbReference>
<feature type="non-terminal residue" evidence="4">
    <location>
        <position position="1"/>
    </location>
</feature>
<evidence type="ECO:0000313" key="5">
    <source>
        <dbReference type="Proteomes" id="UP000685013"/>
    </source>
</evidence>
<feature type="transmembrane region" description="Helical" evidence="2">
    <location>
        <begin position="20"/>
        <end position="47"/>
    </location>
</feature>
<keyword evidence="1" id="KW-0863">Zinc-finger</keyword>
<evidence type="ECO:0000256" key="1">
    <source>
        <dbReference type="PROSITE-ProRule" id="PRU00175"/>
    </source>
</evidence>
<dbReference type="Pfam" id="PF13639">
    <property type="entry name" value="zf-RING_2"/>
    <property type="match status" value="1"/>
</dbReference>
<protein>
    <submittedName>
        <fullName evidence="4">RING-H2 finger protein ATL19</fullName>
    </submittedName>
</protein>
<organism evidence="4 5">
    <name type="scientific">Cucurbita argyrosperma subsp. sororia</name>
    <dbReference type="NCBI Taxonomy" id="37648"/>
    <lineage>
        <taxon>Eukaryota</taxon>
        <taxon>Viridiplantae</taxon>
        <taxon>Streptophyta</taxon>
        <taxon>Embryophyta</taxon>
        <taxon>Tracheophyta</taxon>
        <taxon>Spermatophyta</taxon>
        <taxon>Magnoliopsida</taxon>
        <taxon>eudicotyledons</taxon>
        <taxon>Gunneridae</taxon>
        <taxon>Pentapetalae</taxon>
        <taxon>rosids</taxon>
        <taxon>fabids</taxon>
        <taxon>Cucurbitales</taxon>
        <taxon>Cucurbitaceae</taxon>
        <taxon>Cucurbiteae</taxon>
        <taxon>Cucurbita</taxon>
    </lineage>
</organism>